<dbReference type="RefSeq" id="WP_013301238.1">
    <property type="nucleotide sequence ID" value="NC_014414.1"/>
</dbReference>
<keyword evidence="8" id="KW-0175">Coiled coil</keyword>
<evidence type="ECO:0000313" key="11">
    <source>
        <dbReference type="Proteomes" id="UP000001302"/>
    </source>
</evidence>
<evidence type="ECO:0000256" key="4">
    <source>
        <dbReference type="ARBA" id="ARBA00022452"/>
    </source>
</evidence>
<keyword evidence="3" id="KW-0813">Transport</keyword>
<organism evidence="10 11">
    <name type="scientific">Parvularcula bermudensis (strain ATCC BAA-594 / HTCC2503 / KCTC 12087)</name>
    <dbReference type="NCBI Taxonomy" id="314260"/>
    <lineage>
        <taxon>Bacteria</taxon>
        <taxon>Pseudomonadati</taxon>
        <taxon>Pseudomonadota</taxon>
        <taxon>Alphaproteobacteria</taxon>
        <taxon>Parvularculales</taxon>
        <taxon>Parvularculaceae</taxon>
        <taxon>Parvularcula</taxon>
    </lineage>
</organism>
<reference evidence="11" key="1">
    <citation type="submission" date="2010-08" db="EMBL/GenBank/DDBJ databases">
        <title>Genome sequence of Parvularcula bermudensis HTCC2503.</title>
        <authorList>
            <person name="Kang D.-M."/>
            <person name="Oh H.-M."/>
            <person name="Cho J.-C."/>
        </authorList>
    </citation>
    <scope>NUCLEOTIDE SEQUENCE [LARGE SCALE GENOMIC DNA]</scope>
    <source>
        <strain evidence="11">ATCC BAA-594 / HTCC2503 / KCTC 12087</strain>
    </source>
</reference>
<dbReference type="Gene3D" id="1.20.1600.10">
    <property type="entry name" value="Outer membrane efflux proteins (OEP)"/>
    <property type="match status" value="1"/>
</dbReference>
<dbReference type="AlphaFoldDB" id="E0TIE5"/>
<feature type="chain" id="PRO_5003140707" evidence="9">
    <location>
        <begin position="24"/>
        <end position="465"/>
    </location>
</feature>
<comment type="subcellular location">
    <subcellularLocation>
        <location evidence="1">Cell outer membrane</location>
    </subcellularLocation>
</comment>
<dbReference type="InterPro" id="IPR051906">
    <property type="entry name" value="TolC-like"/>
</dbReference>
<evidence type="ECO:0000256" key="2">
    <source>
        <dbReference type="ARBA" id="ARBA00007613"/>
    </source>
</evidence>
<keyword evidence="5" id="KW-0812">Transmembrane</keyword>
<dbReference type="Pfam" id="PF02321">
    <property type="entry name" value="OEP"/>
    <property type="match status" value="2"/>
</dbReference>
<evidence type="ECO:0000313" key="10">
    <source>
        <dbReference type="EMBL" id="ADM10264.1"/>
    </source>
</evidence>
<dbReference type="GO" id="GO:0015562">
    <property type="term" value="F:efflux transmembrane transporter activity"/>
    <property type="evidence" value="ECO:0007669"/>
    <property type="project" value="InterPro"/>
</dbReference>
<evidence type="ECO:0000256" key="8">
    <source>
        <dbReference type="SAM" id="Coils"/>
    </source>
</evidence>
<evidence type="ECO:0000256" key="3">
    <source>
        <dbReference type="ARBA" id="ARBA00022448"/>
    </source>
</evidence>
<accession>E0TIE5</accession>
<feature type="coiled-coil region" evidence="8">
    <location>
        <begin position="346"/>
        <end position="408"/>
    </location>
</feature>
<protein>
    <submittedName>
        <fullName evidence="10">Putative outer membrane protein</fullName>
    </submittedName>
</protein>
<evidence type="ECO:0000256" key="1">
    <source>
        <dbReference type="ARBA" id="ARBA00004442"/>
    </source>
</evidence>
<dbReference type="GO" id="GO:0015288">
    <property type="term" value="F:porin activity"/>
    <property type="evidence" value="ECO:0007669"/>
    <property type="project" value="TreeGrafter"/>
</dbReference>
<evidence type="ECO:0000256" key="7">
    <source>
        <dbReference type="ARBA" id="ARBA00023237"/>
    </source>
</evidence>
<dbReference type="KEGG" id="pbr:PB2503_11084"/>
<evidence type="ECO:0000256" key="9">
    <source>
        <dbReference type="SAM" id="SignalP"/>
    </source>
</evidence>
<dbReference type="GO" id="GO:1990281">
    <property type="term" value="C:efflux pump complex"/>
    <property type="evidence" value="ECO:0007669"/>
    <property type="project" value="TreeGrafter"/>
</dbReference>
<reference evidence="10 11" key="2">
    <citation type="journal article" date="2011" name="J. Bacteriol.">
        <title>Complete genome sequence of strain HTCC2503T of Parvularcula bermudensis, the type species of the order "Parvularculales" in the class Alphaproteobacteria.</title>
        <authorList>
            <person name="Oh H.M."/>
            <person name="Kang I."/>
            <person name="Vergin K.L."/>
            <person name="Kang D."/>
            <person name="Rhee K.H."/>
            <person name="Giovannoni S.J."/>
            <person name="Cho J.C."/>
        </authorList>
    </citation>
    <scope>NUCLEOTIDE SEQUENCE [LARGE SCALE GENOMIC DNA]</scope>
    <source>
        <strain evidence="11">ATCC BAA-594 / HTCC2503 / KCTC 12087</strain>
    </source>
</reference>
<evidence type="ECO:0000256" key="6">
    <source>
        <dbReference type="ARBA" id="ARBA00023136"/>
    </source>
</evidence>
<dbReference type="EMBL" id="CP002156">
    <property type="protein sequence ID" value="ADM10264.1"/>
    <property type="molecule type" value="Genomic_DNA"/>
</dbReference>
<dbReference type="STRING" id="314260.PB2503_11084"/>
<evidence type="ECO:0000256" key="5">
    <source>
        <dbReference type="ARBA" id="ARBA00022692"/>
    </source>
</evidence>
<dbReference type="PANTHER" id="PTHR30026:SF20">
    <property type="entry name" value="OUTER MEMBRANE PROTEIN TOLC"/>
    <property type="match status" value="1"/>
</dbReference>
<dbReference type="eggNOG" id="COG1538">
    <property type="taxonomic scope" value="Bacteria"/>
</dbReference>
<keyword evidence="4" id="KW-1134">Transmembrane beta strand</keyword>
<keyword evidence="7" id="KW-0998">Cell outer membrane</keyword>
<dbReference type="GO" id="GO:0009279">
    <property type="term" value="C:cell outer membrane"/>
    <property type="evidence" value="ECO:0007669"/>
    <property type="project" value="UniProtKB-SubCell"/>
</dbReference>
<dbReference type="HOGENOM" id="CLU_587735_0_0_5"/>
<sequence>MPRRFVVSLLAVTAAGFAVNVAAGESVSDSFDDNARTSIGSAPSPLNANCLGVSSAIALAVSADPRIDRAEANRLFAEAEMKAARSRYYPQISAFGTTGLGDTPPLDRRRDDQIGIQLNQELYSFGARRAASDAARLKAEAAAIGVDGTMNDIALGAARAYIEFARAQALQSISKSAEGIISQDVEAADLRLRRRAITITAASEIRARFARQLSELVTAESRSEANRARLSVLIDQPIDCIDPQTVPDFVLPGIDDVLDLSADEAVSLATSRSPNLQSAETAIEAARAEVKAAKRAALPTLSLNGFAVHFSDVEVDFFGETTDTAEEDVRLGFSLTQDLYTGGRLKAQQQSAIARLKQAQSEARLERWSLEDAVRSSLGRATAQRRAVRELQRAEEEVRRQLALTEREYNLGTKTLTDLVRVTEIYAEIAAFKVNAVYDYYTVLFDLYAAMGVLDYPDRLETIIR</sequence>
<gene>
    <name evidence="10" type="ordered locus">PB2503_11084</name>
</gene>
<keyword evidence="6" id="KW-0472">Membrane</keyword>
<proteinExistence type="inferred from homology"/>
<keyword evidence="9" id="KW-0732">Signal</keyword>
<dbReference type="Proteomes" id="UP000001302">
    <property type="component" value="Chromosome"/>
</dbReference>
<keyword evidence="11" id="KW-1185">Reference proteome</keyword>
<feature type="signal peptide" evidence="9">
    <location>
        <begin position="1"/>
        <end position="23"/>
    </location>
</feature>
<name>E0TIE5_PARBH</name>
<dbReference type="InterPro" id="IPR003423">
    <property type="entry name" value="OMP_efflux"/>
</dbReference>
<dbReference type="SUPFAM" id="SSF56954">
    <property type="entry name" value="Outer membrane efflux proteins (OEP)"/>
    <property type="match status" value="1"/>
</dbReference>
<dbReference type="OrthoDB" id="8479630at2"/>
<comment type="similarity">
    <text evidence="2">Belongs to the outer membrane factor (OMF) (TC 1.B.17) family.</text>
</comment>
<dbReference type="PANTHER" id="PTHR30026">
    <property type="entry name" value="OUTER MEMBRANE PROTEIN TOLC"/>
    <property type="match status" value="1"/>
</dbReference>